<evidence type="ECO:0000313" key="1">
    <source>
        <dbReference type="EMBL" id="GAB1252801.1"/>
    </source>
</evidence>
<protein>
    <submittedName>
        <fullName evidence="1">Uncharacterized protein</fullName>
    </submittedName>
</protein>
<comment type="caution">
    <text evidence="1">The sequence shown here is derived from an EMBL/GenBank/DDBJ whole genome shotgun (WGS) entry which is preliminary data.</text>
</comment>
<name>A0ABQ0E527_9BACT</name>
<accession>A0ABQ0E527</accession>
<dbReference type="Proteomes" id="UP001628192">
    <property type="component" value="Unassembled WGS sequence"/>
</dbReference>
<dbReference type="EMBL" id="BAAFSG010000001">
    <property type="protein sequence ID" value="GAB1252801.1"/>
    <property type="molecule type" value="Genomic_DNA"/>
</dbReference>
<reference evidence="1 2" key="1">
    <citation type="journal article" date="2025" name="Int. J. Syst. Evol. Microbiol.">
        <title>Desulfovibrio falkowii sp. nov., Porphyromonas miyakawae sp. nov., Mediterraneibacter flintii sp. nov. and Owariibacterium komagatae gen. nov., sp. nov., isolated from human faeces.</title>
        <authorList>
            <person name="Hamaguchi T."/>
            <person name="Ohara M."/>
            <person name="Hisatomi A."/>
            <person name="Sekiguchi K."/>
            <person name="Takeda J.I."/>
            <person name="Ueyama J."/>
            <person name="Ito M."/>
            <person name="Nishiwaki H."/>
            <person name="Ogi T."/>
            <person name="Hirayama M."/>
            <person name="Ohkuma M."/>
            <person name="Sakamoto M."/>
            <person name="Ohno K."/>
        </authorList>
    </citation>
    <scope>NUCLEOTIDE SEQUENCE [LARGE SCALE GENOMIC DNA]</scope>
    <source>
        <strain evidence="1 2">13CB8C</strain>
    </source>
</reference>
<gene>
    <name evidence="1" type="ORF">Defa_02880</name>
</gene>
<organism evidence="1 2">
    <name type="scientific">Desulfovibrio falkowii</name>
    <dbReference type="NCBI Taxonomy" id="3136602"/>
    <lineage>
        <taxon>Bacteria</taxon>
        <taxon>Pseudomonadati</taxon>
        <taxon>Thermodesulfobacteriota</taxon>
        <taxon>Desulfovibrionia</taxon>
        <taxon>Desulfovibrionales</taxon>
        <taxon>Desulfovibrionaceae</taxon>
        <taxon>Desulfovibrio</taxon>
    </lineage>
</organism>
<evidence type="ECO:0000313" key="2">
    <source>
        <dbReference type="Proteomes" id="UP001628192"/>
    </source>
</evidence>
<keyword evidence="2" id="KW-1185">Reference proteome</keyword>
<sequence length="82" mass="9184">MRKDANTQRSGVTALPVRRLYGRLTWNGIAGYMFFAQYITVARAGTRTGGQVGRIKEFATIPPIICRWPDQALEQLALQMIA</sequence>
<proteinExistence type="predicted"/>